<gene>
    <name evidence="2" type="ORF">ANE_LOCUS19510</name>
</gene>
<sequence length="124" mass="13382">MMKLMEDGFKNMKLIEECFKEITLELAVHEIRLTGVEGCVNNEMNGRYGTDFQYGSAWPRETSGFEMGGGTSGFEKAGDSVEKAGDGVENAREDAGIATTGAMGEQSGYALVSYKAKCLTQGED</sequence>
<protein>
    <submittedName>
        <fullName evidence="2">Uncharacterized protein</fullName>
    </submittedName>
</protein>
<dbReference type="Proteomes" id="UP000489600">
    <property type="component" value="Unassembled WGS sequence"/>
</dbReference>
<comment type="caution">
    <text evidence="2">The sequence shown here is derived from an EMBL/GenBank/DDBJ whole genome shotgun (WGS) entry which is preliminary data.</text>
</comment>
<proteinExistence type="predicted"/>
<evidence type="ECO:0000313" key="2">
    <source>
        <dbReference type="EMBL" id="VVB09066.1"/>
    </source>
</evidence>
<dbReference type="EMBL" id="CABITT030000006">
    <property type="protein sequence ID" value="VVB09066.1"/>
    <property type="molecule type" value="Genomic_DNA"/>
</dbReference>
<accession>A0A565C5Z1</accession>
<dbReference type="AlphaFoldDB" id="A0A565C5Z1"/>
<feature type="region of interest" description="Disordered" evidence="1">
    <location>
        <begin position="65"/>
        <end position="87"/>
    </location>
</feature>
<name>A0A565C5Z1_9BRAS</name>
<evidence type="ECO:0000313" key="3">
    <source>
        <dbReference type="Proteomes" id="UP000489600"/>
    </source>
</evidence>
<reference evidence="2" key="1">
    <citation type="submission" date="2019-07" db="EMBL/GenBank/DDBJ databases">
        <authorList>
            <person name="Dittberner H."/>
        </authorList>
    </citation>
    <scope>NUCLEOTIDE SEQUENCE [LARGE SCALE GENOMIC DNA]</scope>
</reference>
<feature type="compositionally biased region" description="Basic and acidic residues" evidence="1">
    <location>
        <begin position="76"/>
        <end position="87"/>
    </location>
</feature>
<keyword evidence="3" id="KW-1185">Reference proteome</keyword>
<organism evidence="2 3">
    <name type="scientific">Arabis nemorensis</name>
    <dbReference type="NCBI Taxonomy" id="586526"/>
    <lineage>
        <taxon>Eukaryota</taxon>
        <taxon>Viridiplantae</taxon>
        <taxon>Streptophyta</taxon>
        <taxon>Embryophyta</taxon>
        <taxon>Tracheophyta</taxon>
        <taxon>Spermatophyta</taxon>
        <taxon>Magnoliopsida</taxon>
        <taxon>eudicotyledons</taxon>
        <taxon>Gunneridae</taxon>
        <taxon>Pentapetalae</taxon>
        <taxon>rosids</taxon>
        <taxon>malvids</taxon>
        <taxon>Brassicales</taxon>
        <taxon>Brassicaceae</taxon>
        <taxon>Arabideae</taxon>
        <taxon>Arabis</taxon>
    </lineage>
</organism>
<evidence type="ECO:0000256" key="1">
    <source>
        <dbReference type="SAM" id="MobiDB-lite"/>
    </source>
</evidence>